<dbReference type="AlphaFoldDB" id="A0A4U3ER84"/>
<evidence type="ECO:0000313" key="2">
    <source>
        <dbReference type="Proteomes" id="UP000306393"/>
    </source>
</evidence>
<reference evidence="1 2" key="1">
    <citation type="journal article" date="2019" name="Sci. Rep.">
        <title>Differences in resource use lead to coexistence of seed-transmitted microbial populations.</title>
        <authorList>
            <person name="Torres-Cortes G."/>
            <person name="Garcia B.J."/>
            <person name="Compant S."/>
            <person name="Rezki S."/>
            <person name="Jones P."/>
            <person name="Preveaux A."/>
            <person name="Briand M."/>
            <person name="Roulet A."/>
            <person name="Bouchez O."/>
            <person name="Jacobson D."/>
            <person name="Barret M."/>
        </authorList>
    </citation>
    <scope>NUCLEOTIDE SEQUENCE [LARGE SCALE GENOMIC DNA]</scope>
    <source>
        <strain evidence="1 2">CFBP13511</strain>
    </source>
</reference>
<accession>A0A4U3ER84</accession>
<sequence>MNKIQGCFHIISGADYCRINFLDDGQHGGHKLKPCPFCGSRVLVINNMDSPECWVECENCCAECPGEINEKGSCATETEALETHSRALLSAVTAWNRRR</sequence>
<name>A0A4U3ER84_9GAMM</name>
<dbReference type="OrthoDB" id="6631093at2"/>
<dbReference type="Pfam" id="PF14354">
    <property type="entry name" value="Lar_restr_allev"/>
    <property type="match status" value="1"/>
</dbReference>
<organism evidence="1 2">
    <name type="scientific">Erwinia persicina</name>
    <dbReference type="NCBI Taxonomy" id="55211"/>
    <lineage>
        <taxon>Bacteria</taxon>
        <taxon>Pseudomonadati</taxon>
        <taxon>Pseudomonadota</taxon>
        <taxon>Gammaproteobacteria</taxon>
        <taxon>Enterobacterales</taxon>
        <taxon>Erwiniaceae</taxon>
        <taxon>Erwinia</taxon>
    </lineage>
</organism>
<proteinExistence type="predicted"/>
<comment type="caution">
    <text evidence="1">The sequence shown here is derived from an EMBL/GenBank/DDBJ whole genome shotgun (WGS) entry which is preliminary data.</text>
</comment>
<dbReference type="RefSeq" id="WP_137270217.1">
    <property type="nucleotide sequence ID" value="NZ_JACYMQ010000041.1"/>
</dbReference>
<dbReference type="EMBL" id="QGAC01000047">
    <property type="protein sequence ID" value="TKJ82865.1"/>
    <property type="molecule type" value="Genomic_DNA"/>
</dbReference>
<gene>
    <name evidence="1" type="ORF">EpCFBP13511_23630</name>
</gene>
<evidence type="ECO:0008006" key="3">
    <source>
        <dbReference type="Google" id="ProtNLM"/>
    </source>
</evidence>
<evidence type="ECO:0000313" key="1">
    <source>
        <dbReference type="EMBL" id="TKJ82865.1"/>
    </source>
</evidence>
<dbReference type="Proteomes" id="UP000306393">
    <property type="component" value="Unassembled WGS sequence"/>
</dbReference>
<protein>
    <recommendedName>
        <fullName evidence="3">Restriction alleviation protein, Lar family</fullName>
    </recommendedName>
</protein>